<dbReference type="Proteomes" id="UP001249851">
    <property type="component" value="Unassembled WGS sequence"/>
</dbReference>
<gene>
    <name evidence="1" type="ORF">P5673_024975</name>
</gene>
<evidence type="ECO:0008006" key="3">
    <source>
        <dbReference type="Google" id="ProtNLM"/>
    </source>
</evidence>
<sequence>KPQPSHEYPLVLFSGVGYDSVSDNGYYKRLKENEFIVWGRTIADQQREFRYRSMILPSQVVTSLSLQSITSQTSQIFTYGCSTIKTLVVRQASGTHSGCTGRWGLQLRWSHVSPACLPTVEAELVILGRVVQIINVNVSEDILEKIAQKYPLILFPNAYFTGTPKKVAPDTFEVFAQNTQSQLVYSYQSMRVLFRRKVTFSRVDHNAEKEIPIGGDIEEISSFMVMNEEVGDELWINYSSAIELSFAVKVEDVPACTNCSDTGGSCFTKRCVCLPGYSGLNCKVSA</sequence>
<dbReference type="EMBL" id="JARQWQ010000075">
    <property type="protein sequence ID" value="KAK2553745.1"/>
    <property type="molecule type" value="Genomic_DNA"/>
</dbReference>
<reference evidence="1" key="1">
    <citation type="journal article" date="2023" name="G3 (Bethesda)">
        <title>Whole genome assembly and annotation of the endangered Caribbean coral Acropora cervicornis.</title>
        <authorList>
            <person name="Selwyn J.D."/>
            <person name="Vollmer S.V."/>
        </authorList>
    </citation>
    <scope>NUCLEOTIDE SEQUENCE</scope>
    <source>
        <strain evidence="1">K2</strain>
    </source>
</reference>
<reference evidence="1" key="2">
    <citation type="journal article" date="2023" name="Science">
        <title>Genomic signatures of disease resistance in endangered staghorn corals.</title>
        <authorList>
            <person name="Vollmer S.V."/>
            <person name="Selwyn J.D."/>
            <person name="Despard B.A."/>
            <person name="Roesel C.L."/>
        </authorList>
    </citation>
    <scope>NUCLEOTIDE SEQUENCE</scope>
    <source>
        <strain evidence="1">K2</strain>
    </source>
</reference>
<name>A0AAD9UY00_ACRCE</name>
<evidence type="ECO:0000313" key="1">
    <source>
        <dbReference type="EMBL" id="KAK2553745.1"/>
    </source>
</evidence>
<organism evidence="1 2">
    <name type="scientific">Acropora cervicornis</name>
    <name type="common">Staghorn coral</name>
    <dbReference type="NCBI Taxonomy" id="6130"/>
    <lineage>
        <taxon>Eukaryota</taxon>
        <taxon>Metazoa</taxon>
        <taxon>Cnidaria</taxon>
        <taxon>Anthozoa</taxon>
        <taxon>Hexacorallia</taxon>
        <taxon>Scleractinia</taxon>
        <taxon>Astrocoeniina</taxon>
        <taxon>Acroporidae</taxon>
        <taxon>Acropora</taxon>
    </lineage>
</organism>
<protein>
    <recommendedName>
        <fullName evidence="3">EGF-like domain-containing protein</fullName>
    </recommendedName>
</protein>
<dbReference type="CDD" id="cd00054">
    <property type="entry name" value="EGF_CA"/>
    <property type="match status" value="1"/>
</dbReference>
<evidence type="ECO:0000313" key="2">
    <source>
        <dbReference type="Proteomes" id="UP001249851"/>
    </source>
</evidence>
<keyword evidence="2" id="KW-1185">Reference proteome</keyword>
<comment type="caution">
    <text evidence="1">The sequence shown here is derived from an EMBL/GenBank/DDBJ whole genome shotgun (WGS) entry which is preliminary data.</text>
</comment>
<dbReference type="AlphaFoldDB" id="A0AAD9UY00"/>
<proteinExistence type="predicted"/>
<feature type="non-terminal residue" evidence="1">
    <location>
        <position position="286"/>
    </location>
</feature>
<accession>A0AAD9UY00</accession>